<evidence type="ECO:0000313" key="2">
    <source>
        <dbReference type="EMBL" id="GAA2416935.1"/>
    </source>
</evidence>
<evidence type="ECO:0000256" key="1">
    <source>
        <dbReference type="SAM" id="SignalP"/>
    </source>
</evidence>
<keyword evidence="1" id="KW-0732">Signal</keyword>
<reference evidence="3" key="1">
    <citation type="journal article" date="2019" name="Int. J. Syst. Evol. Microbiol.">
        <title>The Global Catalogue of Microorganisms (GCM) 10K type strain sequencing project: providing services to taxonomists for standard genome sequencing and annotation.</title>
        <authorList>
            <consortium name="The Broad Institute Genomics Platform"/>
            <consortium name="The Broad Institute Genome Sequencing Center for Infectious Disease"/>
            <person name="Wu L."/>
            <person name="Ma J."/>
        </authorList>
    </citation>
    <scope>NUCLEOTIDE SEQUENCE [LARGE SCALE GENOMIC DNA]</scope>
    <source>
        <strain evidence="3">JCM 6921</strain>
    </source>
</reference>
<comment type="caution">
    <text evidence="2">The sequence shown here is derived from an EMBL/GenBank/DDBJ whole genome shotgun (WGS) entry which is preliminary data.</text>
</comment>
<name>A0ABP5W417_9ACTN</name>
<dbReference type="PROSITE" id="PS51257">
    <property type="entry name" value="PROKAR_LIPOPROTEIN"/>
    <property type="match status" value="1"/>
</dbReference>
<sequence length="368" mass="38772">MPIIRKSLAAACCALLLAASAACDASEPADAESRVRGAVERLGEWEAVSVTARVDASADEVYAFLRRAQDGGTAPTRADAASLSRMEVSFTVGSDEPLKDTGDGDRLDSGLMVNFGGLDLAGYRSLGTDVYVRADWRRLDAEFGGGHATVSQAAGLARSADGLPPSLAPARDLFQGRWVQIDPEEFDHFARALGGKYGRRAQRLANSADLLQSPAAQHHVIDSVRRALDGHASFRDAGSRDGAEHVAVSLPAREVAGDLADALGPLEERFDGIGFAWLERAPDREVTVDLALRGGTLSKMTVDLGRFLGAEGGKGDGQDDRGPGVLPLTLSFAPGQAVPLRVPEGVRWLDPQDVMAAALYERLGASGS</sequence>
<dbReference type="Proteomes" id="UP001500058">
    <property type="component" value="Unassembled WGS sequence"/>
</dbReference>
<gene>
    <name evidence="2" type="ORF">GCM10010420_54020</name>
</gene>
<organism evidence="2 3">
    <name type="scientific">Streptomyces glaucosporus</name>
    <dbReference type="NCBI Taxonomy" id="284044"/>
    <lineage>
        <taxon>Bacteria</taxon>
        <taxon>Bacillati</taxon>
        <taxon>Actinomycetota</taxon>
        <taxon>Actinomycetes</taxon>
        <taxon>Kitasatosporales</taxon>
        <taxon>Streptomycetaceae</taxon>
        <taxon>Streptomyces</taxon>
    </lineage>
</organism>
<evidence type="ECO:0008006" key="4">
    <source>
        <dbReference type="Google" id="ProtNLM"/>
    </source>
</evidence>
<evidence type="ECO:0000313" key="3">
    <source>
        <dbReference type="Proteomes" id="UP001500058"/>
    </source>
</evidence>
<keyword evidence="3" id="KW-1185">Reference proteome</keyword>
<accession>A0ABP5W417</accession>
<dbReference type="EMBL" id="BAAATJ010000038">
    <property type="protein sequence ID" value="GAA2416935.1"/>
    <property type="molecule type" value="Genomic_DNA"/>
</dbReference>
<feature type="signal peptide" evidence="1">
    <location>
        <begin position="1"/>
        <end position="21"/>
    </location>
</feature>
<protein>
    <recommendedName>
        <fullName evidence="4">Lipoprotein</fullName>
    </recommendedName>
</protein>
<dbReference type="RefSeq" id="WP_344633761.1">
    <property type="nucleotide sequence ID" value="NZ_BAAATJ010000038.1"/>
</dbReference>
<proteinExistence type="predicted"/>
<feature type="chain" id="PRO_5047124845" description="Lipoprotein" evidence="1">
    <location>
        <begin position="22"/>
        <end position="368"/>
    </location>
</feature>